<feature type="domain" description="Putative zinc-finger" evidence="2">
    <location>
        <begin position="13"/>
        <end position="34"/>
    </location>
</feature>
<evidence type="ECO:0000313" key="3">
    <source>
        <dbReference type="EMBL" id="SON54996.1"/>
    </source>
</evidence>
<sequence>MSGEKNSVNETDLMAYVDGQLDDERRRIVEEHLTHNAEDAAAVARWRRQNEAIAALYAPAAGEVVPERLDVRRMSAERHWSAPRLAGFAAAAAVVFALGSLSGWFVRGDLGPVSGGQAGLVAEAVAAHSLYSGEVLHPVEVKATQEQHLSTWLSKRLDRPLNIPDLRTQGFSLVGGRLLPAGSKPAAQFMYEDEKGRRITLYIVPASNERETAFHYEKFDELEAFFWKDIHIDCAMVGNLPREELHQISLDAYAQLS</sequence>
<evidence type="ECO:0000313" key="4">
    <source>
        <dbReference type="Proteomes" id="UP000223606"/>
    </source>
</evidence>
<dbReference type="Gene3D" id="1.10.10.1320">
    <property type="entry name" value="Anti-sigma factor, zinc-finger domain"/>
    <property type="match status" value="1"/>
</dbReference>
<proteinExistence type="predicted"/>
<dbReference type="OrthoDB" id="7187254at2"/>
<keyword evidence="1 3" id="KW-0812">Transmembrane</keyword>
<organism evidence="3 4">
    <name type="scientific">Hartmannibacter diazotrophicus</name>
    <dbReference type="NCBI Taxonomy" id="1482074"/>
    <lineage>
        <taxon>Bacteria</taxon>
        <taxon>Pseudomonadati</taxon>
        <taxon>Pseudomonadota</taxon>
        <taxon>Alphaproteobacteria</taxon>
        <taxon>Hyphomicrobiales</taxon>
        <taxon>Pleomorphomonadaceae</taxon>
        <taxon>Hartmannibacter</taxon>
    </lineage>
</organism>
<dbReference type="InterPro" id="IPR027383">
    <property type="entry name" value="Znf_put"/>
</dbReference>
<dbReference type="RefSeq" id="WP_099555570.1">
    <property type="nucleotide sequence ID" value="NZ_LT960614.1"/>
</dbReference>
<dbReference type="EMBL" id="LT960614">
    <property type="protein sequence ID" value="SON54996.1"/>
    <property type="molecule type" value="Genomic_DNA"/>
</dbReference>
<evidence type="ECO:0000256" key="1">
    <source>
        <dbReference type="SAM" id="Phobius"/>
    </source>
</evidence>
<accession>A0A2C9D3Z4</accession>
<dbReference type="AlphaFoldDB" id="A0A2C9D3Z4"/>
<evidence type="ECO:0000259" key="2">
    <source>
        <dbReference type="Pfam" id="PF13490"/>
    </source>
</evidence>
<dbReference type="Proteomes" id="UP000223606">
    <property type="component" value="Chromosome 1"/>
</dbReference>
<gene>
    <name evidence="3" type="ORF">HDIA_1455</name>
</gene>
<dbReference type="Pfam" id="PF13490">
    <property type="entry name" value="zf-HC2"/>
    <property type="match status" value="1"/>
</dbReference>
<reference evidence="4" key="1">
    <citation type="submission" date="2017-09" db="EMBL/GenBank/DDBJ databases">
        <title>Genome sequence of Nannocystis excedens DSM 71.</title>
        <authorList>
            <person name="Blom J."/>
        </authorList>
    </citation>
    <scope>NUCLEOTIDE SEQUENCE [LARGE SCALE GENOMIC DNA]</scope>
    <source>
        <strain evidence="4">type strain: E19</strain>
    </source>
</reference>
<keyword evidence="1" id="KW-0472">Membrane</keyword>
<keyword evidence="1" id="KW-1133">Transmembrane helix</keyword>
<dbReference type="KEGG" id="hdi:HDIA_1455"/>
<protein>
    <submittedName>
        <fullName evidence="3">Putative transmembrane transcriptional regulator (Anti-sigma factor)</fullName>
    </submittedName>
</protein>
<dbReference type="InterPro" id="IPR041916">
    <property type="entry name" value="Anti_sigma_zinc_sf"/>
</dbReference>
<name>A0A2C9D3Z4_9HYPH</name>
<feature type="transmembrane region" description="Helical" evidence="1">
    <location>
        <begin position="82"/>
        <end position="106"/>
    </location>
</feature>
<keyword evidence="4" id="KW-1185">Reference proteome</keyword>